<feature type="non-terminal residue" evidence="2">
    <location>
        <position position="1"/>
    </location>
</feature>
<protein>
    <submittedName>
        <fullName evidence="2">Uncharacterized protein</fullName>
    </submittedName>
</protein>
<dbReference type="Proteomes" id="UP000499080">
    <property type="component" value="Unassembled WGS sequence"/>
</dbReference>
<accession>A0A4Y2U6P4</accession>
<gene>
    <name evidence="2" type="ORF">AVEN_256070_1</name>
</gene>
<reference evidence="2 3" key="1">
    <citation type="journal article" date="2019" name="Sci. Rep.">
        <title>Orb-weaving spider Araneus ventricosus genome elucidates the spidroin gene catalogue.</title>
        <authorList>
            <person name="Kono N."/>
            <person name="Nakamura H."/>
            <person name="Ohtoshi R."/>
            <person name="Moran D.A.P."/>
            <person name="Shinohara A."/>
            <person name="Yoshida Y."/>
            <person name="Fujiwara M."/>
            <person name="Mori M."/>
            <person name="Tomita M."/>
            <person name="Arakawa K."/>
        </authorList>
    </citation>
    <scope>NUCLEOTIDE SEQUENCE [LARGE SCALE GENOMIC DNA]</scope>
</reference>
<organism evidence="2 3">
    <name type="scientific">Araneus ventricosus</name>
    <name type="common">Orbweaver spider</name>
    <name type="synonym">Epeira ventricosa</name>
    <dbReference type="NCBI Taxonomy" id="182803"/>
    <lineage>
        <taxon>Eukaryota</taxon>
        <taxon>Metazoa</taxon>
        <taxon>Ecdysozoa</taxon>
        <taxon>Arthropoda</taxon>
        <taxon>Chelicerata</taxon>
        <taxon>Arachnida</taxon>
        <taxon>Araneae</taxon>
        <taxon>Araneomorphae</taxon>
        <taxon>Entelegynae</taxon>
        <taxon>Araneoidea</taxon>
        <taxon>Araneidae</taxon>
        <taxon>Araneus</taxon>
    </lineage>
</organism>
<keyword evidence="3" id="KW-1185">Reference proteome</keyword>
<feature type="compositionally biased region" description="Acidic residues" evidence="1">
    <location>
        <begin position="21"/>
        <end position="34"/>
    </location>
</feature>
<sequence>RRRKTIALEEINQFLFGEIDASDNSDCDESSTSEDEAKISTNMDEVDYLEMNDENYEKLVWTPDVPN</sequence>
<comment type="caution">
    <text evidence="2">The sequence shown here is derived from an EMBL/GenBank/DDBJ whole genome shotgun (WGS) entry which is preliminary data.</text>
</comment>
<proteinExistence type="predicted"/>
<dbReference type="AlphaFoldDB" id="A0A4Y2U6P4"/>
<name>A0A4Y2U6P4_ARAVE</name>
<evidence type="ECO:0000313" key="2">
    <source>
        <dbReference type="EMBL" id="GBO08468.1"/>
    </source>
</evidence>
<feature type="region of interest" description="Disordered" evidence="1">
    <location>
        <begin position="21"/>
        <end position="40"/>
    </location>
</feature>
<evidence type="ECO:0000313" key="3">
    <source>
        <dbReference type="Proteomes" id="UP000499080"/>
    </source>
</evidence>
<evidence type="ECO:0000256" key="1">
    <source>
        <dbReference type="SAM" id="MobiDB-lite"/>
    </source>
</evidence>
<dbReference type="EMBL" id="BGPR01034198">
    <property type="protein sequence ID" value="GBO08468.1"/>
    <property type="molecule type" value="Genomic_DNA"/>
</dbReference>